<evidence type="ECO:0000259" key="15">
    <source>
        <dbReference type="PROSITE" id="PS51193"/>
    </source>
</evidence>
<feature type="domain" description="Helicase ATP-binding" evidence="15">
    <location>
        <begin position="283"/>
        <end position="552"/>
    </location>
</feature>
<dbReference type="CDD" id="cd06127">
    <property type="entry name" value="DEDDh"/>
    <property type="match status" value="1"/>
</dbReference>
<dbReference type="PANTHER" id="PTHR11472:SF34">
    <property type="entry name" value="REGULATOR OF TELOMERE ELONGATION HELICASE 1"/>
    <property type="match status" value="1"/>
</dbReference>
<protein>
    <recommendedName>
        <fullName evidence="14">3'-5' exonuclease DinG</fullName>
        <ecNumber evidence="14">3.1.-.-</ecNumber>
    </recommendedName>
</protein>
<dbReference type="GO" id="GO:0043139">
    <property type="term" value="F:5'-3' DNA helicase activity"/>
    <property type="evidence" value="ECO:0007669"/>
    <property type="project" value="UniProtKB-EC"/>
</dbReference>
<dbReference type="InterPro" id="IPR013520">
    <property type="entry name" value="Ribonucl_H"/>
</dbReference>
<dbReference type="InterPro" id="IPR045028">
    <property type="entry name" value="DinG/Rad3-like"/>
</dbReference>
<dbReference type="FunFam" id="3.30.420.10:FF:000045">
    <property type="entry name" value="3'-5' exonuclease DinG"/>
    <property type="match status" value="1"/>
</dbReference>
<evidence type="ECO:0000256" key="6">
    <source>
        <dbReference type="ARBA" id="ARBA00022806"/>
    </source>
</evidence>
<dbReference type="Pfam" id="PF00270">
    <property type="entry name" value="DEAD"/>
    <property type="match status" value="1"/>
</dbReference>
<feature type="binding site" evidence="14">
    <location>
        <begin position="318"/>
        <end position="325"/>
    </location>
    <ligand>
        <name>ATP</name>
        <dbReference type="ChEBI" id="CHEBI:30616"/>
    </ligand>
</feature>
<dbReference type="PANTHER" id="PTHR11472">
    <property type="entry name" value="DNA REPAIR DEAD HELICASE RAD3/XP-D SUBFAMILY MEMBER"/>
    <property type="match status" value="1"/>
</dbReference>
<evidence type="ECO:0000256" key="14">
    <source>
        <dbReference type="HAMAP-Rule" id="MF_02206"/>
    </source>
</evidence>
<dbReference type="GO" id="GO:0003887">
    <property type="term" value="F:DNA-directed DNA polymerase activity"/>
    <property type="evidence" value="ECO:0007669"/>
    <property type="project" value="InterPro"/>
</dbReference>
<dbReference type="HAMAP" id="MF_02206">
    <property type="entry name" value="DinG_exonucl"/>
    <property type="match status" value="1"/>
</dbReference>
<evidence type="ECO:0000256" key="2">
    <source>
        <dbReference type="ARBA" id="ARBA00022722"/>
    </source>
</evidence>
<dbReference type="GO" id="GO:0046872">
    <property type="term" value="F:metal ion binding"/>
    <property type="evidence" value="ECO:0007669"/>
    <property type="project" value="UniProtKB-KW"/>
</dbReference>
<dbReference type="InterPro" id="IPR006310">
    <property type="entry name" value="DinG"/>
</dbReference>
<evidence type="ECO:0000256" key="12">
    <source>
        <dbReference type="ARBA" id="ARBA00023235"/>
    </source>
</evidence>
<dbReference type="KEGG" id="abat:CFX1CAM_0077"/>
<dbReference type="SMART" id="SM00491">
    <property type="entry name" value="HELICc2"/>
    <property type="match status" value="1"/>
</dbReference>
<evidence type="ECO:0000256" key="1">
    <source>
        <dbReference type="ARBA" id="ARBA00001966"/>
    </source>
</evidence>
<keyword evidence="5 14" id="KW-0378">Hydrolase</keyword>
<dbReference type="GO" id="GO:0006260">
    <property type="term" value="P:DNA replication"/>
    <property type="evidence" value="ECO:0007669"/>
    <property type="project" value="InterPro"/>
</dbReference>
<keyword evidence="17" id="KW-1185">Reference proteome</keyword>
<keyword evidence="4 14" id="KW-0547">Nucleotide-binding</keyword>
<dbReference type="Proteomes" id="UP000195514">
    <property type="component" value="Chromosome I"/>
</dbReference>
<evidence type="ECO:0000256" key="7">
    <source>
        <dbReference type="ARBA" id="ARBA00022839"/>
    </source>
</evidence>
<keyword evidence="11" id="KW-0238">DNA-binding</keyword>
<evidence type="ECO:0000256" key="11">
    <source>
        <dbReference type="ARBA" id="ARBA00023125"/>
    </source>
</evidence>
<dbReference type="SMART" id="SM00487">
    <property type="entry name" value="DEXDc"/>
    <property type="match status" value="1"/>
</dbReference>
<dbReference type="Pfam" id="PF06733">
    <property type="entry name" value="DEAD_2"/>
    <property type="match status" value="1"/>
</dbReference>
<evidence type="ECO:0000256" key="5">
    <source>
        <dbReference type="ARBA" id="ARBA00022801"/>
    </source>
</evidence>
<proteinExistence type="inferred from homology"/>
<dbReference type="InterPro" id="IPR006054">
    <property type="entry name" value="DnaQ"/>
</dbReference>
<dbReference type="GO" id="GO:0051536">
    <property type="term" value="F:iron-sulfur cluster binding"/>
    <property type="evidence" value="ECO:0007669"/>
    <property type="project" value="UniProtKB-KW"/>
</dbReference>
<reference evidence="17" key="1">
    <citation type="submission" date="2017-05" db="EMBL/GenBank/DDBJ databases">
        <authorList>
            <person name="Kirkegaard R."/>
            <person name="Mcilroy J S."/>
        </authorList>
    </citation>
    <scope>NUCLEOTIDE SEQUENCE [LARGE SCALE GENOMIC DNA]</scope>
</reference>
<comment type="cofactor">
    <cofactor evidence="1">
        <name>[4Fe-4S] cluster</name>
        <dbReference type="ChEBI" id="CHEBI:49883"/>
    </cofactor>
</comment>
<evidence type="ECO:0000256" key="9">
    <source>
        <dbReference type="ARBA" id="ARBA00023004"/>
    </source>
</evidence>
<dbReference type="NCBIfam" id="TIGR00573">
    <property type="entry name" value="dnaq"/>
    <property type="match status" value="1"/>
</dbReference>
<evidence type="ECO:0000256" key="8">
    <source>
        <dbReference type="ARBA" id="ARBA00022840"/>
    </source>
</evidence>
<keyword evidence="6 16" id="KW-0347">Helicase</keyword>
<comment type="function">
    <text evidence="14">3'-5' exonuclease.</text>
</comment>
<dbReference type="NCBIfam" id="TIGR01407">
    <property type="entry name" value="dinG_rel"/>
    <property type="match status" value="1"/>
</dbReference>
<keyword evidence="2 14" id="KW-0540">Nuclease</keyword>
<dbReference type="GO" id="GO:0003677">
    <property type="term" value="F:DNA binding"/>
    <property type="evidence" value="ECO:0007669"/>
    <property type="project" value="UniProtKB-KW"/>
</dbReference>
<dbReference type="GO" id="GO:0008408">
    <property type="term" value="F:3'-5' exonuclease activity"/>
    <property type="evidence" value="ECO:0007669"/>
    <property type="project" value="UniProtKB-UniRule"/>
</dbReference>
<evidence type="ECO:0000256" key="10">
    <source>
        <dbReference type="ARBA" id="ARBA00023014"/>
    </source>
</evidence>
<comment type="catalytic activity">
    <reaction evidence="13">
        <text>ATP + H2O = ADP + phosphate + H(+)</text>
        <dbReference type="Rhea" id="RHEA:13065"/>
        <dbReference type="ChEBI" id="CHEBI:15377"/>
        <dbReference type="ChEBI" id="CHEBI:15378"/>
        <dbReference type="ChEBI" id="CHEBI:30616"/>
        <dbReference type="ChEBI" id="CHEBI:43474"/>
        <dbReference type="ChEBI" id="CHEBI:456216"/>
        <dbReference type="EC" id="5.6.2.3"/>
    </reaction>
</comment>
<dbReference type="GO" id="GO:0005524">
    <property type="term" value="F:ATP binding"/>
    <property type="evidence" value="ECO:0007669"/>
    <property type="project" value="UniProtKB-UniRule"/>
</dbReference>
<accession>A0A1Y6K0F9</accession>
<keyword evidence="12" id="KW-0413">Isomerase</keyword>
<name>A0A1Y6K0F9_9CHLR</name>
<evidence type="ECO:0000256" key="4">
    <source>
        <dbReference type="ARBA" id="ARBA00022741"/>
    </source>
</evidence>
<dbReference type="InterPro" id="IPR014001">
    <property type="entry name" value="Helicase_ATP-bd"/>
</dbReference>
<evidence type="ECO:0000256" key="13">
    <source>
        <dbReference type="ARBA" id="ARBA00048954"/>
    </source>
</evidence>
<keyword evidence="7 14" id="KW-0269">Exonuclease</keyword>
<dbReference type="EMBL" id="LT859958">
    <property type="protein sequence ID" value="SMX53143.1"/>
    <property type="molecule type" value="Genomic_DNA"/>
</dbReference>
<dbReference type="InterPro" id="IPR012337">
    <property type="entry name" value="RNaseH-like_sf"/>
</dbReference>
<feature type="short sequence motif" description="DEAH box" evidence="14">
    <location>
        <begin position="500"/>
        <end position="503"/>
    </location>
</feature>
<dbReference type="Pfam" id="PF00929">
    <property type="entry name" value="RNase_T"/>
    <property type="match status" value="1"/>
</dbReference>
<dbReference type="GO" id="GO:0016887">
    <property type="term" value="F:ATP hydrolysis activity"/>
    <property type="evidence" value="ECO:0007669"/>
    <property type="project" value="RHEA"/>
</dbReference>
<dbReference type="Gene3D" id="3.30.420.10">
    <property type="entry name" value="Ribonuclease H-like superfamily/Ribonuclease H"/>
    <property type="match status" value="1"/>
</dbReference>
<dbReference type="InterPro" id="IPR011545">
    <property type="entry name" value="DEAD/DEAH_box_helicase_dom"/>
</dbReference>
<dbReference type="InterPro" id="IPR010614">
    <property type="entry name" value="RAD3-like_helicase_DEAD"/>
</dbReference>
<dbReference type="SUPFAM" id="SSF52540">
    <property type="entry name" value="P-loop containing nucleoside triphosphate hydrolases"/>
    <property type="match status" value="1"/>
</dbReference>
<keyword evidence="3" id="KW-0479">Metal-binding</keyword>
<dbReference type="Pfam" id="PF13307">
    <property type="entry name" value="Helicase_C_2"/>
    <property type="match status" value="1"/>
</dbReference>
<dbReference type="PROSITE" id="PS51193">
    <property type="entry name" value="HELICASE_ATP_BIND_2"/>
    <property type="match status" value="1"/>
</dbReference>
<dbReference type="AlphaFoldDB" id="A0A1Y6K0F9"/>
<dbReference type="InterPro" id="IPR014013">
    <property type="entry name" value="Helic_SF1/SF2_ATP-bd_DinG/Rad3"/>
</dbReference>
<dbReference type="SMART" id="SM00479">
    <property type="entry name" value="EXOIII"/>
    <property type="match status" value="1"/>
</dbReference>
<gene>
    <name evidence="14" type="primary">dinG</name>
    <name evidence="16" type="ORF">CFX1CAM_0077</name>
</gene>
<comment type="similarity">
    <text evidence="14">Belongs to the helicase family. DinG subfamily. Type 2 sub-subfamily.</text>
</comment>
<dbReference type="InterPro" id="IPR036397">
    <property type="entry name" value="RNaseH_sf"/>
</dbReference>
<dbReference type="InterPro" id="IPR027417">
    <property type="entry name" value="P-loop_NTPase"/>
</dbReference>
<evidence type="ECO:0000256" key="3">
    <source>
        <dbReference type="ARBA" id="ARBA00022723"/>
    </source>
</evidence>
<keyword evidence="8 14" id="KW-0067">ATP-binding</keyword>
<evidence type="ECO:0000313" key="16">
    <source>
        <dbReference type="EMBL" id="SMX53143.1"/>
    </source>
</evidence>
<dbReference type="InterPro" id="IPR006555">
    <property type="entry name" value="ATP-dep_Helicase_C"/>
</dbReference>
<evidence type="ECO:0000313" key="17">
    <source>
        <dbReference type="Proteomes" id="UP000195514"/>
    </source>
</evidence>
<organism evidence="16 17">
    <name type="scientific">Candidatus Brevifilum fermentans</name>
    <dbReference type="NCBI Taxonomy" id="1986204"/>
    <lineage>
        <taxon>Bacteria</taxon>
        <taxon>Bacillati</taxon>
        <taxon>Chloroflexota</taxon>
        <taxon>Anaerolineae</taxon>
        <taxon>Anaerolineales</taxon>
        <taxon>Anaerolineaceae</taxon>
        <taxon>Candidatus Brevifilum</taxon>
    </lineage>
</organism>
<keyword evidence="9" id="KW-0408">Iron</keyword>
<dbReference type="EC" id="3.1.-.-" evidence="14"/>
<keyword evidence="10" id="KW-0411">Iron-sulfur</keyword>
<dbReference type="SUPFAM" id="SSF53098">
    <property type="entry name" value="Ribonuclease H-like"/>
    <property type="match status" value="1"/>
</dbReference>
<sequence>MDNKIFQMPIAWICHTLAITGQKPVSKLISSIILLMPIIIAVDIETTGLNPDEDSIIEIGAVKFNGRRVEEEWSTLINPRRPIPAFITQLTGITNPMVRHAPFLVDVMAGLIKFIGDAPIVGHNIGFDLSFLQQTGALRHNMNIDTYELAAVLMPTASRYNLSSLAHQLNILLPVTHRALDDARVTHAVFNALMQKAQELPLPLLAEIVRMGEPLDWKANWAFQQVLRQRAREHIQAKKDLGGASGPLFEKPKEIEGEPVGAESGETPLDVDDVAAVLDRGGQFDQFLEQFEYRQQQVDMLRSVVEAFNGSQHMMVEAGTGTGKSLAYLIPAAYWALKNNTRVVISTNTINLQDQLINKDIPDLQQALNLPVRAAVLKGRSNYLCPRRLEVVRRRKPESVHEARVLAKVLVWLQESRTGDRSEINLNGNIERMVWSRLSAEDEGCRLEVCLKRTGGRCPFYRAKVAADHAHLLIVNHALLLADAVTGNRVLPAYSYLIVDEAHHLESATTSALSFSVRAGDISRLVRELGGIKSGLLGRFVDLCEELLKPAQMAALSQLVSTAADLAMRLDSQMTAYYQALDTFLNDQREGRPLGTYPQQERILPSTRTLPIWLDVEIAWEAAYATLERLLAILRELRIPMRELADQENEEAEDMWGSLGNMFTRIEEIQQIINGLTLEADNDTVYWVEIHPKDLNITLNAAPLHIGRMMEKHLWHQKESVILTSATLTTNGEFDYLRRQLNAIDADELVVGSPFDFEKSALVYVVSDIPEPSDASGHQRAVDAAMVDVARASGGRMLALFTSYAQLQRTSSKLSLALAGDDIQVYEQGEGASASSLLETFRDTDRAVLLGTRAFWEGVDVPGDALSVLMIVKLPFDVPSDPIVAARAETFEDPFNEYALPEAILRFRQGFGRLIRTQTDRGIVVLLDKRVLTKAYGRMFMESLPRCTFQQGLLADLPKVTARWLNL</sequence>
<dbReference type="Gene3D" id="3.40.50.300">
    <property type="entry name" value="P-loop containing nucleotide triphosphate hydrolases"/>
    <property type="match status" value="2"/>
</dbReference>